<keyword evidence="1" id="KW-0732">Signal</keyword>
<evidence type="ECO:0000259" key="2">
    <source>
        <dbReference type="Pfam" id="PF08881"/>
    </source>
</evidence>
<dbReference type="EMBL" id="JAQHRD010000002">
    <property type="protein sequence ID" value="KAJ6444406.1"/>
    <property type="molecule type" value="Genomic_DNA"/>
</dbReference>
<reference evidence="3" key="1">
    <citation type="submission" date="2023-01" db="EMBL/GenBank/DDBJ databases">
        <title>The growth and conidiation of Purpureocillium lavendulum are regulated by nitrogen source and histone H3K14 acetylation.</title>
        <authorList>
            <person name="Tang P."/>
            <person name="Han J."/>
            <person name="Zhang C."/>
            <person name="Tang P."/>
            <person name="Qi F."/>
            <person name="Zhang K."/>
            <person name="Liang L."/>
        </authorList>
    </citation>
    <scope>NUCLEOTIDE SEQUENCE</scope>
    <source>
        <strain evidence="3">YMF1.00683</strain>
    </source>
</reference>
<sequence>MRIARLLPAVFTAALATAAGLNEKVFLKQCQDVTLSGVGRPGQTSLVGQCHDRAGNWWLTVLNLNECLGADDYGRLVYQES</sequence>
<dbReference type="SUPFAM" id="SSF51322">
    <property type="entry name" value="Cyanovirin-N"/>
    <property type="match status" value="1"/>
</dbReference>
<dbReference type="AlphaFoldDB" id="A0AB34G091"/>
<gene>
    <name evidence="3" type="ORF">O9K51_02800</name>
</gene>
<feature type="chain" id="PRO_5044237979" evidence="1">
    <location>
        <begin position="19"/>
        <end position="81"/>
    </location>
</feature>
<dbReference type="Proteomes" id="UP001163105">
    <property type="component" value="Unassembled WGS sequence"/>
</dbReference>
<organism evidence="3 4">
    <name type="scientific">Purpureocillium lavendulum</name>
    <dbReference type="NCBI Taxonomy" id="1247861"/>
    <lineage>
        <taxon>Eukaryota</taxon>
        <taxon>Fungi</taxon>
        <taxon>Dikarya</taxon>
        <taxon>Ascomycota</taxon>
        <taxon>Pezizomycotina</taxon>
        <taxon>Sordariomycetes</taxon>
        <taxon>Hypocreomycetidae</taxon>
        <taxon>Hypocreales</taxon>
        <taxon>Ophiocordycipitaceae</taxon>
        <taxon>Purpureocillium</taxon>
    </lineage>
</organism>
<name>A0AB34G091_9HYPO</name>
<keyword evidence="4" id="KW-1185">Reference proteome</keyword>
<dbReference type="Gene3D" id="2.30.60.10">
    <property type="entry name" value="Cyanovirin-N"/>
    <property type="match status" value="1"/>
</dbReference>
<feature type="domain" description="Cyanovirin-N" evidence="2">
    <location>
        <begin position="26"/>
        <end position="78"/>
    </location>
</feature>
<feature type="signal peptide" evidence="1">
    <location>
        <begin position="1"/>
        <end position="18"/>
    </location>
</feature>
<proteinExistence type="predicted"/>
<comment type="caution">
    <text evidence="3">The sequence shown here is derived from an EMBL/GenBank/DDBJ whole genome shotgun (WGS) entry which is preliminary data.</text>
</comment>
<dbReference type="Pfam" id="PF08881">
    <property type="entry name" value="CVNH"/>
    <property type="match status" value="1"/>
</dbReference>
<evidence type="ECO:0000256" key="1">
    <source>
        <dbReference type="SAM" id="SignalP"/>
    </source>
</evidence>
<accession>A0AB34G091</accession>
<dbReference type="InterPro" id="IPR036673">
    <property type="entry name" value="Cyanovirin-N_sf"/>
</dbReference>
<evidence type="ECO:0000313" key="3">
    <source>
        <dbReference type="EMBL" id="KAJ6444406.1"/>
    </source>
</evidence>
<evidence type="ECO:0000313" key="4">
    <source>
        <dbReference type="Proteomes" id="UP001163105"/>
    </source>
</evidence>
<protein>
    <submittedName>
        <fullName evidence="3">Cyanovirin-N</fullName>
    </submittedName>
</protein>
<dbReference type="InterPro" id="IPR011058">
    <property type="entry name" value="Cyanovirin-N"/>
</dbReference>